<organism evidence="1 2">
    <name type="scientific">Saguinus oedipus</name>
    <name type="common">Cotton-top tamarin</name>
    <name type="synonym">Oedipomidas oedipus</name>
    <dbReference type="NCBI Taxonomy" id="9490"/>
    <lineage>
        <taxon>Eukaryota</taxon>
        <taxon>Metazoa</taxon>
        <taxon>Chordata</taxon>
        <taxon>Craniata</taxon>
        <taxon>Vertebrata</taxon>
        <taxon>Euteleostomi</taxon>
        <taxon>Mammalia</taxon>
        <taxon>Eutheria</taxon>
        <taxon>Euarchontoglires</taxon>
        <taxon>Primates</taxon>
        <taxon>Haplorrhini</taxon>
        <taxon>Platyrrhini</taxon>
        <taxon>Cebidae</taxon>
        <taxon>Callitrichinae</taxon>
        <taxon>Saguinus</taxon>
    </lineage>
</organism>
<proteinExistence type="predicted"/>
<name>A0ABQ9W1X5_SAGOE</name>
<keyword evidence="2" id="KW-1185">Reference proteome</keyword>
<gene>
    <name evidence="1" type="ORF">P7K49_009054</name>
</gene>
<evidence type="ECO:0000313" key="1">
    <source>
        <dbReference type="EMBL" id="KAK2114788.1"/>
    </source>
</evidence>
<evidence type="ECO:0000313" key="2">
    <source>
        <dbReference type="Proteomes" id="UP001266305"/>
    </source>
</evidence>
<accession>A0ABQ9W1X5</accession>
<protein>
    <submittedName>
        <fullName evidence="1">Uncharacterized protein</fullName>
    </submittedName>
</protein>
<sequence>MRQEEKYLFATGLRYKQLGPLCRSPRGCDHGQTLHRAPGAVTTDRLCTGSLWEACCCLAAHTEHWATGGLPNRRGANSVVTSGDRKLRAPFIITTPRVDSPKPRLPARLRRPLLPLTASLSVISSILWPPSLVSLRGTCACDSGEVGAPGNPQSHLFRT</sequence>
<dbReference type="Proteomes" id="UP001266305">
    <property type="component" value="Unassembled WGS sequence"/>
</dbReference>
<dbReference type="EMBL" id="JASSZA010000004">
    <property type="protein sequence ID" value="KAK2114788.1"/>
    <property type="molecule type" value="Genomic_DNA"/>
</dbReference>
<comment type="caution">
    <text evidence="1">The sequence shown here is derived from an EMBL/GenBank/DDBJ whole genome shotgun (WGS) entry which is preliminary data.</text>
</comment>
<reference evidence="1 2" key="1">
    <citation type="submission" date="2023-05" db="EMBL/GenBank/DDBJ databases">
        <title>B98-5 Cell Line De Novo Hybrid Assembly: An Optical Mapping Approach.</title>
        <authorList>
            <person name="Kananen K."/>
            <person name="Auerbach J.A."/>
            <person name="Kautto E."/>
            <person name="Blachly J.S."/>
        </authorList>
    </citation>
    <scope>NUCLEOTIDE SEQUENCE [LARGE SCALE GENOMIC DNA]</scope>
    <source>
        <strain evidence="1">B95-8</strain>
        <tissue evidence="1">Cell line</tissue>
    </source>
</reference>